<dbReference type="FunFam" id="3.20.20.140:FF:000005">
    <property type="entry name" value="TatD family hydrolase"/>
    <property type="match status" value="1"/>
</dbReference>
<sequence>MFDTHTHLAHRAFRKDREQAFERALEAGVNMMLEISWDLRSAENALRFAETHEGVWAAVGIHPHDSRNTPKNYLQQIEYLSKHEKIKAVGEIGLDFYRDLSPRSVQRRIFAEQIELADELKLPIVIHCRDAMEELLPLVEERGYFWGVFHSVSADSNQAERIAELGFYLGINGTLTYNGKGTKGWLPKVPAERLLIETDCPYLAPEPHRRQRNEPAYVRYVCEALADVLETSSGDVEAMTEANGRKLFCV</sequence>
<dbReference type="PANTHER" id="PTHR46124">
    <property type="entry name" value="D-AMINOACYL-TRNA DEACYLASE"/>
    <property type="match status" value="1"/>
</dbReference>
<keyword evidence="2" id="KW-0378">Hydrolase</keyword>
<dbReference type="GO" id="GO:0004536">
    <property type="term" value="F:DNA nuclease activity"/>
    <property type="evidence" value="ECO:0007669"/>
    <property type="project" value="InterPro"/>
</dbReference>
<dbReference type="Gene3D" id="3.20.20.140">
    <property type="entry name" value="Metal-dependent hydrolases"/>
    <property type="match status" value="1"/>
</dbReference>
<dbReference type="GO" id="GO:0005829">
    <property type="term" value="C:cytosol"/>
    <property type="evidence" value="ECO:0007669"/>
    <property type="project" value="TreeGrafter"/>
</dbReference>
<dbReference type="Pfam" id="PF01026">
    <property type="entry name" value="TatD_DNase"/>
    <property type="match status" value="1"/>
</dbReference>
<dbReference type="InterPro" id="IPR032466">
    <property type="entry name" value="Metal_Hydrolase"/>
</dbReference>
<dbReference type="SUPFAM" id="SSF51556">
    <property type="entry name" value="Metallo-dependent hydrolases"/>
    <property type="match status" value="1"/>
</dbReference>
<feature type="binding site" evidence="3">
    <location>
        <position position="150"/>
    </location>
    <ligand>
        <name>a divalent metal cation</name>
        <dbReference type="ChEBI" id="CHEBI:60240"/>
        <label>2</label>
    </ligand>
</feature>
<dbReference type="PANTHER" id="PTHR46124:SF2">
    <property type="entry name" value="D-AMINOACYL-TRNA DEACYLASE"/>
    <property type="match status" value="1"/>
</dbReference>
<dbReference type="EMBL" id="WJKJ01000214">
    <property type="protein sequence ID" value="MBD3364836.1"/>
    <property type="molecule type" value="Genomic_DNA"/>
</dbReference>
<feature type="binding site" evidence="3">
    <location>
        <position position="5"/>
    </location>
    <ligand>
        <name>a divalent metal cation</name>
        <dbReference type="ChEBI" id="CHEBI:60240"/>
        <label>1</label>
    </ligand>
</feature>
<evidence type="ECO:0000313" key="5">
    <source>
        <dbReference type="Proteomes" id="UP000630660"/>
    </source>
</evidence>
<evidence type="ECO:0000256" key="3">
    <source>
        <dbReference type="PIRSR" id="PIRSR005902-1"/>
    </source>
</evidence>
<dbReference type="NCBIfam" id="TIGR00010">
    <property type="entry name" value="YchF/TatD family DNA exonuclease"/>
    <property type="match status" value="1"/>
</dbReference>
<keyword evidence="4" id="KW-0540">Nuclease</keyword>
<dbReference type="PIRSF" id="PIRSF005902">
    <property type="entry name" value="DNase_TatD"/>
    <property type="match status" value="1"/>
</dbReference>
<dbReference type="InterPro" id="IPR018228">
    <property type="entry name" value="DNase_TatD-rel_CS"/>
</dbReference>
<comment type="caution">
    <text evidence="4">The sequence shown here is derived from an EMBL/GenBank/DDBJ whole genome shotgun (WGS) entry which is preliminary data.</text>
</comment>
<proteinExistence type="predicted"/>
<dbReference type="GO" id="GO:0046872">
    <property type="term" value="F:metal ion binding"/>
    <property type="evidence" value="ECO:0007669"/>
    <property type="project" value="UniProtKB-KW"/>
</dbReference>
<keyword evidence="4" id="KW-0269">Exonuclease</keyword>
<evidence type="ECO:0000256" key="2">
    <source>
        <dbReference type="ARBA" id="ARBA00022801"/>
    </source>
</evidence>
<dbReference type="PROSITE" id="PS01090">
    <property type="entry name" value="TATD_2"/>
    <property type="match status" value="1"/>
</dbReference>
<evidence type="ECO:0000313" key="4">
    <source>
        <dbReference type="EMBL" id="MBD3364836.1"/>
    </source>
</evidence>
<feature type="binding site" evidence="3">
    <location>
        <position position="127"/>
    </location>
    <ligand>
        <name>a divalent metal cation</name>
        <dbReference type="ChEBI" id="CHEBI:60240"/>
        <label>2</label>
    </ligand>
</feature>
<reference evidence="4" key="1">
    <citation type="submission" date="2019-11" db="EMBL/GenBank/DDBJ databases">
        <title>Microbial mats filling the niche in hypersaline microbial mats.</title>
        <authorList>
            <person name="Wong H.L."/>
            <person name="Macleod F.I."/>
            <person name="White R.A. III"/>
            <person name="Burns B.P."/>
        </authorList>
    </citation>
    <scope>NUCLEOTIDE SEQUENCE</scope>
    <source>
        <strain evidence="4">Bin_327</strain>
    </source>
</reference>
<keyword evidence="1 3" id="KW-0479">Metal-binding</keyword>
<dbReference type="GO" id="GO:0004527">
    <property type="term" value="F:exonuclease activity"/>
    <property type="evidence" value="ECO:0007669"/>
    <property type="project" value="UniProtKB-KW"/>
</dbReference>
<dbReference type="InterPro" id="IPR015991">
    <property type="entry name" value="TatD/YcfH-like"/>
</dbReference>
<protein>
    <submittedName>
        <fullName evidence="4">YchF/TatD family DNA exonuclease</fullName>
    </submittedName>
</protein>
<evidence type="ECO:0000256" key="1">
    <source>
        <dbReference type="ARBA" id="ARBA00022723"/>
    </source>
</evidence>
<organism evidence="4 5">
    <name type="scientific">candidate division WOR-3 bacterium</name>
    <dbReference type="NCBI Taxonomy" id="2052148"/>
    <lineage>
        <taxon>Bacteria</taxon>
        <taxon>Bacteria division WOR-3</taxon>
    </lineage>
</organism>
<dbReference type="Proteomes" id="UP000630660">
    <property type="component" value="Unassembled WGS sequence"/>
</dbReference>
<feature type="binding site" evidence="3">
    <location>
        <position position="91"/>
    </location>
    <ligand>
        <name>a divalent metal cation</name>
        <dbReference type="ChEBI" id="CHEBI:60240"/>
        <label>1</label>
    </ligand>
</feature>
<dbReference type="InterPro" id="IPR001130">
    <property type="entry name" value="TatD-like"/>
</dbReference>
<dbReference type="CDD" id="cd01310">
    <property type="entry name" value="TatD_DNAse"/>
    <property type="match status" value="1"/>
</dbReference>
<dbReference type="AlphaFoldDB" id="A0A9D5KBR3"/>
<gene>
    <name evidence="4" type="ORF">GF359_06435</name>
</gene>
<accession>A0A9D5KBR3</accession>
<feature type="binding site" evidence="3">
    <location>
        <position position="199"/>
    </location>
    <ligand>
        <name>a divalent metal cation</name>
        <dbReference type="ChEBI" id="CHEBI:60240"/>
        <label>1</label>
    </ligand>
</feature>
<name>A0A9D5KBR3_UNCW3</name>
<feature type="binding site" evidence="3">
    <location>
        <position position="7"/>
    </location>
    <ligand>
        <name>a divalent metal cation</name>
        <dbReference type="ChEBI" id="CHEBI:60240"/>
        <label>1</label>
    </ligand>
</feature>